<gene>
    <name evidence="4" type="ORF">J2S15_003650</name>
</gene>
<dbReference type="Gene3D" id="1.10.1760.20">
    <property type="match status" value="1"/>
</dbReference>
<dbReference type="Proteomes" id="UP001230220">
    <property type="component" value="Unassembled WGS sequence"/>
</dbReference>
<evidence type="ECO:0000256" key="3">
    <source>
        <dbReference type="SAM" id="Phobius"/>
    </source>
</evidence>
<sequence>MSIRKIVICGFGAALTFLLTVFIVLPIPAMGYVNFGDSMILLFATIVNPAAAAFIGGVGSALADVYLGYSQYAIFTLIIKGAEGLIAAYLFHALPKKIRIVAFLAGALIMIGGYYITDVILIGDFIAVLPAVQGNLVQGGSCFVFACIAYQPFLRISKQQVQLFKE</sequence>
<keyword evidence="1 3" id="KW-0812">Transmembrane</keyword>
<evidence type="ECO:0000313" key="5">
    <source>
        <dbReference type="Proteomes" id="UP001230220"/>
    </source>
</evidence>
<dbReference type="PANTHER" id="PTHR37815">
    <property type="entry name" value="UPF0397 PROTEIN BC_2624-RELATED"/>
    <property type="match status" value="1"/>
</dbReference>
<keyword evidence="3" id="KW-0472">Membrane</keyword>
<evidence type="ECO:0000256" key="2">
    <source>
        <dbReference type="ARBA" id="ARBA00022989"/>
    </source>
</evidence>
<dbReference type="Pfam" id="PF07155">
    <property type="entry name" value="ECF-ribofla_trS"/>
    <property type="match status" value="1"/>
</dbReference>
<comment type="caution">
    <text evidence="4">The sequence shown here is derived from an EMBL/GenBank/DDBJ whole genome shotgun (WGS) entry which is preliminary data.</text>
</comment>
<organism evidence="4 5">
    <name type="scientific">Breznakia pachnodae</name>
    <dbReference type="NCBI Taxonomy" id="265178"/>
    <lineage>
        <taxon>Bacteria</taxon>
        <taxon>Bacillati</taxon>
        <taxon>Bacillota</taxon>
        <taxon>Erysipelotrichia</taxon>
        <taxon>Erysipelotrichales</taxon>
        <taxon>Erysipelotrichaceae</taxon>
        <taxon>Breznakia</taxon>
    </lineage>
</organism>
<evidence type="ECO:0000256" key="1">
    <source>
        <dbReference type="ARBA" id="ARBA00022692"/>
    </source>
</evidence>
<protein>
    <submittedName>
        <fullName evidence="4">Membrane protein</fullName>
    </submittedName>
</protein>
<dbReference type="EMBL" id="JAUSUR010000008">
    <property type="protein sequence ID" value="MDQ0362889.1"/>
    <property type="molecule type" value="Genomic_DNA"/>
</dbReference>
<feature type="transmembrane region" description="Helical" evidence="3">
    <location>
        <begin position="98"/>
        <end position="116"/>
    </location>
</feature>
<feature type="transmembrane region" description="Helical" evidence="3">
    <location>
        <begin position="39"/>
        <end position="63"/>
    </location>
</feature>
<proteinExistence type="predicted"/>
<keyword evidence="2 3" id="KW-1133">Transmembrane helix</keyword>
<dbReference type="RefSeq" id="WP_307411081.1">
    <property type="nucleotide sequence ID" value="NZ_JAUSUR010000008.1"/>
</dbReference>
<keyword evidence="5" id="KW-1185">Reference proteome</keyword>
<dbReference type="PANTHER" id="PTHR37815:SF3">
    <property type="entry name" value="UPF0397 PROTEIN SPR0429"/>
    <property type="match status" value="1"/>
</dbReference>
<reference evidence="4 5" key="1">
    <citation type="submission" date="2023-07" db="EMBL/GenBank/DDBJ databases">
        <title>Genomic Encyclopedia of Type Strains, Phase IV (KMG-IV): sequencing the most valuable type-strain genomes for metagenomic binning, comparative biology and taxonomic classification.</title>
        <authorList>
            <person name="Goeker M."/>
        </authorList>
    </citation>
    <scope>NUCLEOTIDE SEQUENCE [LARGE SCALE GENOMIC DNA]</scope>
    <source>
        <strain evidence="4 5">DSM 16784</strain>
    </source>
</reference>
<feature type="transmembrane region" description="Helical" evidence="3">
    <location>
        <begin position="136"/>
        <end position="154"/>
    </location>
</feature>
<name>A0ABU0E7L6_9FIRM</name>
<dbReference type="InterPro" id="IPR009825">
    <property type="entry name" value="ECF_substrate-spec-like"/>
</dbReference>
<accession>A0ABU0E7L6</accession>
<evidence type="ECO:0000313" key="4">
    <source>
        <dbReference type="EMBL" id="MDQ0362889.1"/>
    </source>
</evidence>
<feature type="transmembrane region" description="Helical" evidence="3">
    <location>
        <begin position="6"/>
        <end position="27"/>
    </location>
</feature>
<feature type="transmembrane region" description="Helical" evidence="3">
    <location>
        <begin position="69"/>
        <end position="91"/>
    </location>
</feature>